<dbReference type="OrthoDB" id="9794512at2"/>
<dbReference type="eggNOG" id="COG3225">
    <property type="taxonomic scope" value="Bacteria"/>
</dbReference>
<evidence type="ECO:0000256" key="1">
    <source>
        <dbReference type="SAM" id="Phobius"/>
    </source>
</evidence>
<dbReference type="PATRIC" id="fig|1125699.3.peg.1673"/>
<feature type="transmembrane region" description="Helical" evidence="1">
    <location>
        <begin position="653"/>
        <end position="670"/>
    </location>
</feature>
<comment type="caution">
    <text evidence="4">The sequence shown here is derived from an EMBL/GenBank/DDBJ whole genome shotgun (WGS) entry which is preliminary data.</text>
</comment>
<evidence type="ECO:0000313" key="5">
    <source>
        <dbReference type="Proteomes" id="UP000014541"/>
    </source>
</evidence>
<evidence type="ECO:0000313" key="4">
    <source>
        <dbReference type="EMBL" id="EPF31314.1"/>
    </source>
</evidence>
<dbReference type="InterPro" id="IPR055396">
    <property type="entry name" value="DUF7088"/>
</dbReference>
<gene>
    <name evidence="4" type="ORF">HMPREF9194_01659</name>
</gene>
<reference evidence="4 5" key="1">
    <citation type="submission" date="2013-04" db="EMBL/GenBank/DDBJ databases">
        <title>The Genome Sequence of Treponema maltophilum ATCC 51939.</title>
        <authorList>
            <consortium name="The Broad Institute Genomics Platform"/>
            <person name="Earl A."/>
            <person name="Ward D."/>
            <person name="Feldgarden M."/>
            <person name="Gevers D."/>
            <person name="Leonetti C."/>
            <person name="Blanton J.M."/>
            <person name="Dewhirst F.E."/>
            <person name="Izard J."/>
            <person name="Walker B."/>
            <person name="Young S."/>
            <person name="Zeng Q."/>
            <person name="Gargeya S."/>
            <person name="Fitzgerald M."/>
            <person name="Haas B."/>
            <person name="Abouelleil A."/>
            <person name="Allen A.W."/>
            <person name="Alvarado L."/>
            <person name="Arachchi H.M."/>
            <person name="Berlin A.M."/>
            <person name="Chapman S.B."/>
            <person name="Gainer-Dewar J."/>
            <person name="Goldberg J."/>
            <person name="Griggs A."/>
            <person name="Gujja S."/>
            <person name="Hansen M."/>
            <person name="Howarth C."/>
            <person name="Imamovic A."/>
            <person name="Ireland A."/>
            <person name="Larimer J."/>
            <person name="McCowan C."/>
            <person name="Murphy C."/>
            <person name="Pearson M."/>
            <person name="Poon T.W."/>
            <person name="Priest M."/>
            <person name="Roberts A."/>
            <person name="Saif S."/>
            <person name="Shea T."/>
            <person name="Sisk P."/>
            <person name="Sykes S."/>
            <person name="Wortman J."/>
            <person name="Nusbaum C."/>
            <person name="Birren B."/>
        </authorList>
    </citation>
    <scope>NUCLEOTIDE SEQUENCE [LARGE SCALE GENOMIC DNA]</scope>
    <source>
        <strain evidence="4 5">ATCC 51939</strain>
    </source>
</reference>
<dbReference type="Pfam" id="PF23357">
    <property type="entry name" value="DUF7088"/>
    <property type="match status" value="1"/>
</dbReference>
<dbReference type="RefSeq" id="WP_016525925.1">
    <property type="nucleotide sequence ID" value="NZ_KE332518.1"/>
</dbReference>
<feature type="domain" description="DUF7088" evidence="3">
    <location>
        <begin position="42"/>
        <end position="142"/>
    </location>
</feature>
<keyword evidence="1" id="KW-1133">Transmembrane helix</keyword>
<dbReference type="HOGENOM" id="CLU_399506_0_0_12"/>
<dbReference type="InterPro" id="IPR019196">
    <property type="entry name" value="ABC_transp_unknown"/>
</dbReference>
<evidence type="ECO:0000259" key="3">
    <source>
        <dbReference type="Pfam" id="PF23357"/>
    </source>
</evidence>
<organism evidence="4 5">
    <name type="scientific">Treponema maltophilum ATCC 51939</name>
    <dbReference type="NCBI Taxonomy" id="1125699"/>
    <lineage>
        <taxon>Bacteria</taxon>
        <taxon>Pseudomonadati</taxon>
        <taxon>Spirochaetota</taxon>
        <taxon>Spirochaetia</taxon>
        <taxon>Spirochaetales</taxon>
        <taxon>Treponemataceae</taxon>
        <taxon>Treponema</taxon>
    </lineage>
</organism>
<feature type="domain" description="ABC-type uncharacterised transport system" evidence="2">
    <location>
        <begin position="313"/>
        <end position="596"/>
    </location>
</feature>
<keyword evidence="1" id="KW-0472">Membrane</keyword>
<dbReference type="Pfam" id="PF09822">
    <property type="entry name" value="ABC_transp_aux"/>
    <property type="match status" value="1"/>
</dbReference>
<dbReference type="STRING" id="1125699.HMPREF9194_01659"/>
<keyword evidence="1" id="KW-0812">Transmembrane</keyword>
<dbReference type="Proteomes" id="UP000014541">
    <property type="component" value="Unassembled WGS sequence"/>
</dbReference>
<sequence length="690" mass="76033">MKAFIQWLKGKQSDFLLFIIALVLLNLVSARSFFRLDFTSPKSYSLSQASRQLVRTLEQPLSVKVFFSSNLPSPYNSTAQYIRDLLSEYAGAANKNFSWESFNMDDPENQAMARDYRLNQVQIQEVKDNEVGFKNVWMGIALTYADRIETLDGITSSDGLEYKLTMKMAHMINAVSALAGLKGKAELTLYLSSELADFNIQGFSSIEDSVGAAFKAVNEKNMNRMEYRTVHPAKDEVEKIGTQYGLPLLRWTNNKDGSTGSALIGLVLSYGDSFRIIPLEMQSLFGTYIIGGLDDLEQNLSDNLSSLVSRSETIGYTAGHGELSLQDSQSGAANFASSASDMYVFKEIRTAEEAIPSNISTLIINGPTERFTDEELYKIDQFVMKGGRLAVFIDPYKEEQNEMAMYYGMPPSYVKNETGLEKLLNAYGIETAEGYVMDTQCYTSNQAGSGKVNFYYAPLIHQSGLAKKQPITANLSYVLFLQSGALSFTDGVQNDKEIDAKVLAKTSAKSWIQTDISVLSPSYIFPPAQDKMSEHNLAVLAEGSFRSAFDSSVSGGSHAEQANRNGTLSADAYIAKSVQKTRIFAAGTSKITSGALIIDTAGSQPVAMFVRNAIDYLTGNEDLCFMRTKGLSLSVLNNATASSAAFAKIVNQYVLPLLVVAAGFTGRLLRNRRRRKIKERYEASAKDETK</sequence>
<protein>
    <recommendedName>
        <fullName evidence="6">ABC-type uncharacterized transport system domain-containing protein</fullName>
    </recommendedName>
</protein>
<proteinExistence type="predicted"/>
<keyword evidence="5" id="KW-1185">Reference proteome</keyword>
<evidence type="ECO:0008006" key="6">
    <source>
        <dbReference type="Google" id="ProtNLM"/>
    </source>
</evidence>
<dbReference type="EMBL" id="ATFF01000006">
    <property type="protein sequence ID" value="EPF31314.1"/>
    <property type="molecule type" value="Genomic_DNA"/>
</dbReference>
<name>S3L3E8_TREMA</name>
<dbReference type="AlphaFoldDB" id="S3L3E8"/>
<accession>S3L3E8</accession>
<evidence type="ECO:0000259" key="2">
    <source>
        <dbReference type="Pfam" id="PF09822"/>
    </source>
</evidence>